<organism evidence="4 5">
    <name type="scientific">Klebsiella pneumoniae</name>
    <dbReference type="NCBI Taxonomy" id="573"/>
    <lineage>
        <taxon>Bacteria</taxon>
        <taxon>Pseudomonadati</taxon>
        <taxon>Pseudomonadota</taxon>
        <taxon>Gammaproteobacteria</taxon>
        <taxon>Enterobacterales</taxon>
        <taxon>Enterobacteriaceae</taxon>
        <taxon>Klebsiella/Raoultella group</taxon>
        <taxon>Klebsiella</taxon>
        <taxon>Klebsiella pneumoniae complex</taxon>
    </lineage>
</organism>
<reference evidence="4 5" key="1">
    <citation type="submission" date="2018-06" db="EMBL/GenBank/DDBJ databases">
        <authorList>
            <consortium name="Pathogen Informatics"/>
            <person name="Doyle S."/>
        </authorList>
    </citation>
    <scope>NUCLEOTIDE SEQUENCE [LARGE SCALE GENOMIC DNA]</scope>
    <source>
        <strain evidence="4 5">NCTC9128</strain>
    </source>
</reference>
<dbReference type="EMBL" id="UAWN01000012">
    <property type="protein sequence ID" value="SQC15243.1"/>
    <property type="molecule type" value="Genomic_DNA"/>
</dbReference>
<feature type="domain" description="Bacterial microcompartment" evidence="3">
    <location>
        <begin position="31"/>
        <end position="103"/>
    </location>
</feature>
<dbReference type="AlphaFoldDB" id="A0A2X3CPX3"/>
<dbReference type="SUPFAM" id="SSF52540">
    <property type="entry name" value="P-loop containing nucleoside triphosphate hydrolases"/>
    <property type="match status" value="1"/>
</dbReference>
<dbReference type="PANTHER" id="PTHR40453">
    <property type="entry name" value="PROTEIN YOEF"/>
    <property type="match status" value="1"/>
</dbReference>
<dbReference type="InterPro" id="IPR027417">
    <property type="entry name" value="P-loop_NTPase"/>
</dbReference>
<dbReference type="Pfam" id="PF00936">
    <property type="entry name" value="BMC"/>
    <property type="match status" value="1"/>
</dbReference>
<dbReference type="Pfam" id="PF10662">
    <property type="entry name" value="PduV-EutP"/>
    <property type="match status" value="1"/>
</dbReference>
<dbReference type="InterPro" id="IPR012381">
    <property type="entry name" value="EutP_PduV"/>
</dbReference>
<evidence type="ECO:0000256" key="2">
    <source>
        <dbReference type="ARBA" id="ARBA00024446"/>
    </source>
</evidence>
<gene>
    <name evidence="4" type="primary">pduU</name>
    <name evidence="4" type="ORF">NCTC9128_03350</name>
</gene>
<dbReference type="InterPro" id="IPR000249">
    <property type="entry name" value="BMC_dom"/>
</dbReference>
<dbReference type="PANTHER" id="PTHR40453:SF1">
    <property type="entry name" value="PROTEIN YOEF"/>
    <property type="match status" value="1"/>
</dbReference>
<name>A0A2X3CPX3_KLEPN</name>
<proteinExistence type="predicted"/>
<evidence type="ECO:0000313" key="5">
    <source>
        <dbReference type="Proteomes" id="UP000251088"/>
    </source>
</evidence>
<dbReference type="GO" id="GO:0031469">
    <property type="term" value="C:bacterial microcompartment"/>
    <property type="evidence" value="ECO:0007669"/>
    <property type="project" value="UniProtKB-SubCell"/>
</dbReference>
<keyword evidence="2" id="KW-1283">Bacterial microcompartment</keyword>
<dbReference type="NCBIfam" id="TIGR02528">
    <property type="entry name" value="EutP"/>
    <property type="match status" value="1"/>
</dbReference>
<dbReference type="SMART" id="SM00877">
    <property type="entry name" value="BMC"/>
    <property type="match status" value="1"/>
</dbReference>
<evidence type="ECO:0000313" key="4">
    <source>
        <dbReference type="EMBL" id="SQC15243.1"/>
    </source>
</evidence>
<accession>A0A2X3CPX3</accession>
<comment type="subcellular location">
    <subcellularLocation>
        <location evidence="1">Bacterial microcompartment</location>
    </subcellularLocation>
</comment>
<sequence length="251" mass="26897">MSRANRSLWRISLPILAKICSKKLGLPDAVSAIGILTITPSEASIIACDIATKSGAVEIGFLDRFTGAVVLTGDVSAVEYALRQVTRTLGELMRFTACPITGPEPMKRLMLIGPSQCGKTSLTQVLRGETLRYQKTQAIVWTPAAIDTPGEYLENRCLYSALLTSACEADVIALVLNADAPWSPFSPGFTAPMNRPVIGVITKADLAAPPRLQQVRTWLETAGAGHIFITSALTGDGLDDLFACLNAEEYQ</sequence>
<evidence type="ECO:0000259" key="3">
    <source>
        <dbReference type="SMART" id="SM00877"/>
    </source>
</evidence>
<dbReference type="Gene3D" id="3.30.70.1710">
    <property type="match status" value="1"/>
</dbReference>
<protein>
    <submittedName>
        <fullName evidence="4">Propanediol utilization protein PduV</fullName>
    </submittedName>
</protein>
<dbReference type="GO" id="GO:0005524">
    <property type="term" value="F:ATP binding"/>
    <property type="evidence" value="ECO:0007669"/>
    <property type="project" value="InterPro"/>
</dbReference>
<dbReference type="SUPFAM" id="SSF143414">
    <property type="entry name" value="CcmK-like"/>
    <property type="match status" value="1"/>
</dbReference>
<dbReference type="GO" id="GO:0006576">
    <property type="term" value="P:biogenic amine metabolic process"/>
    <property type="evidence" value="ECO:0007669"/>
    <property type="project" value="InterPro"/>
</dbReference>
<evidence type="ECO:0000256" key="1">
    <source>
        <dbReference type="ARBA" id="ARBA00024322"/>
    </source>
</evidence>
<dbReference type="Proteomes" id="UP000251088">
    <property type="component" value="Unassembled WGS sequence"/>
</dbReference>
<dbReference type="InterPro" id="IPR037233">
    <property type="entry name" value="CcmK-like_sf"/>
</dbReference>
<dbReference type="Gene3D" id="3.40.50.300">
    <property type="entry name" value="P-loop containing nucleotide triphosphate hydrolases"/>
    <property type="match status" value="1"/>
</dbReference>